<comment type="caution">
    <text evidence="11">The sequence shown here is derived from an EMBL/GenBank/DDBJ whole genome shotgun (WGS) entry which is preliminary data.</text>
</comment>
<evidence type="ECO:0000313" key="12">
    <source>
        <dbReference type="Proteomes" id="UP001243757"/>
    </source>
</evidence>
<evidence type="ECO:0000256" key="2">
    <source>
        <dbReference type="ARBA" id="ARBA00022448"/>
    </source>
</evidence>
<evidence type="ECO:0000256" key="9">
    <source>
        <dbReference type="RuleBase" id="RU369079"/>
    </source>
</evidence>
<feature type="transmembrane region" description="Helical" evidence="9">
    <location>
        <begin position="83"/>
        <end position="102"/>
    </location>
</feature>
<dbReference type="InterPro" id="IPR007387">
    <property type="entry name" value="TRAP_DctQ"/>
</dbReference>
<dbReference type="InterPro" id="IPR055348">
    <property type="entry name" value="DctQ"/>
</dbReference>
<comment type="function">
    <text evidence="9">Part of the tripartite ATP-independent periplasmic (TRAP) transport system.</text>
</comment>
<organism evidence="11 12">
    <name type="scientific">Pseudodonghicola flavimaris</name>
    <dbReference type="NCBI Taxonomy" id="3050036"/>
    <lineage>
        <taxon>Bacteria</taxon>
        <taxon>Pseudomonadati</taxon>
        <taxon>Pseudomonadota</taxon>
        <taxon>Alphaproteobacteria</taxon>
        <taxon>Rhodobacterales</taxon>
        <taxon>Paracoccaceae</taxon>
        <taxon>Pseudodonghicola</taxon>
    </lineage>
</organism>
<comment type="subcellular location">
    <subcellularLocation>
        <location evidence="1 9">Cell inner membrane</location>
        <topology evidence="1 9">Multi-pass membrane protein</topology>
    </subcellularLocation>
</comment>
<feature type="transmembrane region" description="Helical" evidence="9">
    <location>
        <begin position="122"/>
        <end position="145"/>
    </location>
</feature>
<comment type="subunit">
    <text evidence="9">The complex comprises the extracytoplasmic solute receptor protein and the two transmembrane proteins.</text>
</comment>
<evidence type="ECO:0000256" key="6">
    <source>
        <dbReference type="ARBA" id="ARBA00022989"/>
    </source>
</evidence>
<comment type="similarity">
    <text evidence="8 9">Belongs to the TRAP transporter small permease family.</text>
</comment>
<keyword evidence="6 9" id="KW-1133">Transmembrane helix</keyword>
<reference evidence="11 12" key="1">
    <citation type="submission" date="2023-05" db="EMBL/GenBank/DDBJ databases">
        <title>Pseudodonghicola sp. nov.</title>
        <authorList>
            <person name="Huang J."/>
        </authorList>
    </citation>
    <scope>NUCLEOTIDE SEQUENCE [LARGE SCALE GENOMIC DNA]</scope>
    <source>
        <strain evidence="11 12">IC7</strain>
    </source>
</reference>
<dbReference type="Proteomes" id="UP001243757">
    <property type="component" value="Unassembled WGS sequence"/>
</dbReference>
<evidence type="ECO:0000256" key="4">
    <source>
        <dbReference type="ARBA" id="ARBA00022519"/>
    </source>
</evidence>
<gene>
    <name evidence="11" type="ORF">QO033_13260</name>
</gene>
<evidence type="ECO:0000256" key="8">
    <source>
        <dbReference type="ARBA" id="ARBA00038436"/>
    </source>
</evidence>
<dbReference type="PANTHER" id="PTHR35011">
    <property type="entry name" value="2,3-DIKETO-L-GULONATE TRAP TRANSPORTER SMALL PERMEASE PROTEIN YIAM"/>
    <property type="match status" value="1"/>
</dbReference>
<keyword evidence="5 9" id="KW-0812">Transmembrane</keyword>
<name>A0ABT7F245_9RHOB</name>
<dbReference type="RefSeq" id="WP_284481461.1">
    <property type="nucleotide sequence ID" value="NZ_JASNJD010000009.1"/>
</dbReference>
<dbReference type="EMBL" id="JASNJD010000009">
    <property type="protein sequence ID" value="MDK3018645.1"/>
    <property type="molecule type" value="Genomic_DNA"/>
</dbReference>
<keyword evidence="7 9" id="KW-0472">Membrane</keyword>
<dbReference type="Pfam" id="PF04290">
    <property type="entry name" value="DctQ"/>
    <property type="match status" value="1"/>
</dbReference>
<evidence type="ECO:0000259" key="10">
    <source>
        <dbReference type="Pfam" id="PF04290"/>
    </source>
</evidence>
<dbReference type="PANTHER" id="PTHR35011:SF10">
    <property type="entry name" value="TRAP TRANSPORTER SMALL PERMEASE PROTEIN"/>
    <property type="match status" value="1"/>
</dbReference>
<keyword evidence="12" id="KW-1185">Reference proteome</keyword>
<proteinExistence type="inferred from homology"/>
<keyword evidence="3" id="KW-1003">Cell membrane</keyword>
<protein>
    <recommendedName>
        <fullName evidence="9">TRAP transporter small permease protein</fullName>
    </recommendedName>
</protein>
<feature type="transmembrane region" description="Helical" evidence="9">
    <location>
        <begin position="7"/>
        <end position="33"/>
    </location>
</feature>
<evidence type="ECO:0000313" key="11">
    <source>
        <dbReference type="EMBL" id="MDK3018645.1"/>
    </source>
</evidence>
<evidence type="ECO:0000256" key="3">
    <source>
        <dbReference type="ARBA" id="ARBA00022475"/>
    </source>
</evidence>
<evidence type="ECO:0000256" key="1">
    <source>
        <dbReference type="ARBA" id="ARBA00004429"/>
    </source>
</evidence>
<evidence type="ECO:0000256" key="7">
    <source>
        <dbReference type="ARBA" id="ARBA00023136"/>
    </source>
</evidence>
<keyword evidence="4 9" id="KW-0997">Cell inner membrane</keyword>
<feature type="transmembrane region" description="Helical" evidence="9">
    <location>
        <begin position="45"/>
        <end position="62"/>
    </location>
</feature>
<feature type="domain" description="Tripartite ATP-independent periplasmic transporters DctQ component" evidence="10">
    <location>
        <begin position="23"/>
        <end position="153"/>
    </location>
</feature>
<accession>A0ABT7F245</accession>
<evidence type="ECO:0000256" key="5">
    <source>
        <dbReference type="ARBA" id="ARBA00022692"/>
    </source>
</evidence>
<sequence length="174" mass="18254">MRSGLDLLYRLSGGLAAFFLMMIAVTIVAQIVGRAVGVTIDSTESGGFFLAGTTFMGMAYTLKTGGHIRVSLLVSRLSGAAARGADILACGFAAFGSAYLCWETYGMTHDSWRFGDLSPGLLAVPIWIPQSVMLAGLVLLTIALIDDLILLLRGAIPGFAAPHETALDGIEQGE</sequence>
<keyword evidence="2 9" id="KW-0813">Transport</keyword>